<feature type="transmembrane region" description="Helical" evidence="6">
    <location>
        <begin position="126"/>
        <end position="144"/>
    </location>
</feature>
<evidence type="ECO:0000256" key="3">
    <source>
        <dbReference type="ARBA" id="ARBA00022692"/>
    </source>
</evidence>
<sequence length="313" mass="31459">MGAAPAGVTRRVVAGAAFIVAVSAAAAWALGYPQSPLGGAAARAAADGAAVVAVGLAVVPMLDVARYRAELIRSATTPLVWTSAVWLLAEIVRLIAETARAADVGVLHLGVQTTAEFALATTAGRSSLAGVVAALALGIVTLAVPRTTAAVAATTGIAAAGLVARTLSGHLAESPVGGLAVAVHALAAALWCGTLAALVLTVTHRGQWARVLPRYSQLSLSCVVALLIFGVLGAAIRLNTPAELWATGYGRLLSAKVVLTAGLLVVAWRNRAGWLPAARSHRASATLSRTRSLIELAVMTVTITFAAALAVAG</sequence>
<gene>
    <name evidence="8" type="ORF">RMCB_5023</name>
</gene>
<proteinExistence type="predicted"/>
<dbReference type="GO" id="GO:0006825">
    <property type="term" value="P:copper ion transport"/>
    <property type="evidence" value="ECO:0007669"/>
    <property type="project" value="InterPro"/>
</dbReference>
<keyword evidence="3 6" id="KW-0812">Transmembrane</keyword>
<keyword evidence="4 6" id="KW-1133">Transmembrane helix</keyword>
<accession>A0A100W3E9</accession>
<evidence type="ECO:0000256" key="5">
    <source>
        <dbReference type="ARBA" id="ARBA00023136"/>
    </source>
</evidence>
<dbReference type="Pfam" id="PF05425">
    <property type="entry name" value="CopD"/>
    <property type="match status" value="1"/>
</dbReference>
<evidence type="ECO:0000256" key="4">
    <source>
        <dbReference type="ARBA" id="ARBA00022989"/>
    </source>
</evidence>
<feature type="transmembrane region" description="Helical" evidence="6">
    <location>
        <begin position="12"/>
        <end position="32"/>
    </location>
</feature>
<comment type="subcellular location">
    <subcellularLocation>
        <location evidence="1">Cell membrane</location>
        <topology evidence="1">Multi-pass membrane protein</topology>
    </subcellularLocation>
</comment>
<feature type="transmembrane region" description="Helical" evidence="6">
    <location>
        <begin position="179"/>
        <end position="203"/>
    </location>
</feature>
<evidence type="ECO:0000313" key="8">
    <source>
        <dbReference type="EMBL" id="GAS90927.1"/>
    </source>
</evidence>
<dbReference type="OrthoDB" id="4641923at2"/>
<name>A0A100W3E9_9MYCO</name>
<feature type="transmembrane region" description="Helical" evidence="6">
    <location>
        <begin position="293"/>
        <end position="312"/>
    </location>
</feature>
<keyword evidence="9" id="KW-1185">Reference proteome</keyword>
<dbReference type="EMBL" id="BCSX01000044">
    <property type="protein sequence ID" value="GAS90927.1"/>
    <property type="molecule type" value="Genomic_DNA"/>
</dbReference>
<keyword evidence="5 6" id="KW-0472">Membrane</keyword>
<protein>
    <submittedName>
        <fullName evidence="8">Copper resistance D</fullName>
    </submittedName>
</protein>
<dbReference type="RefSeq" id="WP_062830929.1">
    <property type="nucleotide sequence ID" value="NZ_BCSX01000044.1"/>
</dbReference>
<feature type="domain" description="Copper resistance protein D" evidence="7">
    <location>
        <begin position="209"/>
        <end position="309"/>
    </location>
</feature>
<reference evidence="9" key="2">
    <citation type="submission" date="2016-02" db="EMBL/GenBank/DDBJ databases">
        <title>Draft genome sequence of five rapidly growing Mycobacterium species.</title>
        <authorList>
            <person name="Katahira K."/>
            <person name="Gotou Y."/>
            <person name="Iida K."/>
            <person name="Ogura Y."/>
            <person name="Hayashi T."/>
        </authorList>
    </citation>
    <scope>NUCLEOTIDE SEQUENCE [LARGE SCALE GENOMIC DNA]</scope>
    <source>
        <strain evidence="9">JCM15654</strain>
    </source>
</reference>
<keyword evidence="2" id="KW-1003">Cell membrane</keyword>
<evidence type="ECO:0000259" key="7">
    <source>
        <dbReference type="Pfam" id="PF05425"/>
    </source>
</evidence>
<organism evidence="8 9">
    <name type="scientific">Mycolicibacterium brisbanense</name>
    <dbReference type="NCBI Taxonomy" id="146020"/>
    <lineage>
        <taxon>Bacteria</taxon>
        <taxon>Bacillati</taxon>
        <taxon>Actinomycetota</taxon>
        <taxon>Actinomycetes</taxon>
        <taxon>Mycobacteriales</taxon>
        <taxon>Mycobacteriaceae</taxon>
        <taxon>Mycolicibacterium</taxon>
    </lineage>
</organism>
<feature type="transmembrane region" description="Helical" evidence="6">
    <location>
        <begin position="248"/>
        <end position="272"/>
    </location>
</feature>
<dbReference type="AlphaFoldDB" id="A0A100W3E9"/>
<dbReference type="InterPro" id="IPR032694">
    <property type="entry name" value="CopC/D"/>
</dbReference>
<dbReference type="Proteomes" id="UP000069620">
    <property type="component" value="Unassembled WGS sequence"/>
</dbReference>
<reference evidence="9" key="1">
    <citation type="journal article" date="2016" name="Genome Announc.">
        <title>Draft Genome Sequences of Five Rapidly Growing Mycobacterium Species, M. thermoresistibile, M. fortuitum subsp. acetamidolyticum, M. canariasense, M. brisbanense, and M. novocastrense.</title>
        <authorList>
            <person name="Katahira K."/>
            <person name="Ogura Y."/>
            <person name="Gotoh Y."/>
            <person name="Hayashi T."/>
        </authorList>
    </citation>
    <scope>NUCLEOTIDE SEQUENCE [LARGE SCALE GENOMIC DNA]</scope>
    <source>
        <strain evidence="9">JCM15654</strain>
    </source>
</reference>
<evidence type="ECO:0000256" key="1">
    <source>
        <dbReference type="ARBA" id="ARBA00004651"/>
    </source>
</evidence>
<dbReference type="STRING" id="146020.RMCB_5023"/>
<feature type="transmembrane region" description="Helical" evidence="6">
    <location>
        <begin position="215"/>
        <end position="236"/>
    </location>
</feature>
<dbReference type="PANTHER" id="PTHR34820:SF4">
    <property type="entry name" value="INNER MEMBRANE PROTEIN YEBZ"/>
    <property type="match status" value="1"/>
</dbReference>
<comment type="caution">
    <text evidence="8">The sequence shown here is derived from an EMBL/GenBank/DDBJ whole genome shotgun (WGS) entry which is preliminary data.</text>
</comment>
<dbReference type="GO" id="GO:0005886">
    <property type="term" value="C:plasma membrane"/>
    <property type="evidence" value="ECO:0007669"/>
    <property type="project" value="UniProtKB-SubCell"/>
</dbReference>
<feature type="transmembrane region" description="Helical" evidence="6">
    <location>
        <begin position="44"/>
        <end position="65"/>
    </location>
</feature>
<evidence type="ECO:0000256" key="2">
    <source>
        <dbReference type="ARBA" id="ARBA00022475"/>
    </source>
</evidence>
<dbReference type="InterPro" id="IPR008457">
    <property type="entry name" value="Cu-R_CopD_dom"/>
</dbReference>
<evidence type="ECO:0000313" key="9">
    <source>
        <dbReference type="Proteomes" id="UP000069620"/>
    </source>
</evidence>
<dbReference type="PANTHER" id="PTHR34820">
    <property type="entry name" value="INNER MEMBRANE PROTEIN YEBZ"/>
    <property type="match status" value="1"/>
</dbReference>
<evidence type="ECO:0000256" key="6">
    <source>
        <dbReference type="SAM" id="Phobius"/>
    </source>
</evidence>